<dbReference type="SMART" id="SM00248">
    <property type="entry name" value="ANK"/>
    <property type="match status" value="3"/>
</dbReference>
<dbReference type="SUPFAM" id="SSF48403">
    <property type="entry name" value="Ankyrin repeat"/>
    <property type="match status" value="1"/>
</dbReference>
<feature type="repeat" description="ANK" evidence="3">
    <location>
        <begin position="87"/>
        <end position="119"/>
    </location>
</feature>
<evidence type="ECO:0000256" key="1">
    <source>
        <dbReference type="ARBA" id="ARBA00022737"/>
    </source>
</evidence>
<evidence type="ECO:0000313" key="6">
    <source>
        <dbReference type="Proteomes" id="UP000504636"/>
    </source>
</evidence>
<gene>
    <name evidence="5 7" type="ORF">BDZ99DRAFT_130636</name>
</gene>
<dbReference type="InterPro" id="IPR036770">
    <property type="entry name" value="Ankyrin_rpt-contain_sf"/>
</dbReference>
<accession>A0A6A6Z5T7</accession>
<keyword evidence="1" id="KW-0677">Repeat</keyword>
<name>A0A6A6Z5T7_9PEZI</name>
<keyword evidence="6" id="KW-1185">Reference proteome</keyword>
<dbReference type="GeneID" id="54453504"/>
<evidence type="ECO:0000313" key="7">
    <source>
        <dbReference type="RefSeq" id="XP_033583152.1"/>
    </source>
</evidence>
<dbReference type="PROSITE" id="PS50088">
    <property type="entry name" value="ANK_REPEAT"/>
    <property type="match status" value="1"/>
</dbReference>
<reference evidence="7" key="2">
    <citation type="submission" date="2020-04" db="EMBL/GenBank/DDBJ databases">
        <authorList>
            <consortium name="NCBI Genome Project"/>
        </authorList>
    </citation>
    <scope>NUCLEOTIDE SEQUENCE</scope>
    <source>
        <strain evidence="7">CBS 304.34</strain>
    </source>
</reference>
<dbReference type="PANTHER" id="PTHR24171">
    <property type="entry name" value="ANKYRIN REPEAT DOMAIN-CONTAINING PROTEIN 39-RELATED"/>
    <property type="match status" value="1"/>
</dbReference>
<evidence type="ECO:0000313" key="5">
    <source>
        <dbReference type="EMBL" id="KAF2816188.1"/>
    </source>
</evidence>
<evidence type="ECO:0000256" key="3">
    <source>
        <dbReference type="PROSITE-ProRule" id="PRU00023"/>
    </source>
</evidence>
<protein>
    <recommendedName>
        <fullName evidence="8">Ankyrin</fullName>
    </recommendedName>
</protein>
<proteinExistence type="predicted"/>
<sequence length="206" mass="23348">MTAVTNLIEACQWGSVADVTALLNAGADPNQNHSEALWRAIDDETYDILELLLARGAQPNIADPPYQMSKISKMTTEPSWVKRMYQNHGSPLQYACLLGDIRAVRLLLDAGADVNEAMGYFGSAMWIACWHGKMNAKMREVLQKMLSARGSKEPEQIEELQAPYQVRDVERLPTNIYMMQRVDSSNDDTEKEEAERVRRVQKLQKM</sequence>
<dbReference type="Proteomes" id="UP000504636">
    <property type="component" value="Unplaced"/>
</dbReference>
<evidence type="ECO:0000256" key="2">
    <source>
        <dbReference type="ARBA" id="ARBA00023043"/>
    </source>
</evidence>
<organism evidence="5">
    <name type="scientific">Mytilinidion resinicola</name>
    <dbReference type="NCBI Taxonomy" id="574789"/>
    <lineage>
        <taxon>Eukaryota</taxon>
        <taxon>Fungi</taxon>
        <taxon>Dikarya</taxon>
        <taxon>Ascomycota</taxon>
        <taxon>Pezizomycotina</taxon>
        <taxon>Dothideomycetes</taxon>
        <taxon>Pleosporomycetidae</taxon>
        <taxon>Mytilinidiales</taxon>
        <taxon>Mytilinidiaceae</taxon>
        <taxon>Mytilinidion</taxon>
    </lineage>
</organism>
<dbReference type="InterPro" id="IPR002110">
    <property type="entry name" value="Ankyrin_rpt"/>
</dbReference>
<dbReference type="AlphaFoldDB" id="A0A6A6Z5T7"/>
<reference evidence="5 7" key="1">
    <citation type="journal article" date="2020" name="Stud. Mycol.">
        <title>101 Dothideomycetes genomes: a test case for predicting lifestyles and emergence of pathogens.</title>
        <authorList>
            <person name="Haridas S."/>
            <person name="Albert R."/>
            <person name="Binder M."/>
            <person name="Bloem J."/>
            <person name="Labutti K."/>
            <person name="Salamov A."/>
            <person name="Andreopoulos B."/>
            <person name="Baker S."/>
            <person name="Barry K."/>
            <person name="Bills G."/>
            <person name="Bluhm B."/>
            <person name="Cannon C."/>
            <person name="Castanera R."/>
            <person name="Culley D."/>
            <person name="Daum C."/>
            <person name="Ezra D."/>
            <person name="Gonzalez J."/>
            <person name="Henrissat B."/>
            <person name="Kuo A."/>
            <person name="Liang C."/>
            <person name="Lipzen A."/>
            <person name="Lutzoni F."/>
            <person name="Magnuson J."/>
            <person name="Mondo S."/>
            <person name="Nolan M."/>
            <person name="Ohm R."/>
            <person name="Pangilinan J."/>
            <person name="Park H.-J."/>
            <person name="Ramirez L."/>
            <person name="Alfaro M."/>
            <person name="Sun H."/>
            <person name="Tritt A."/>
            <person name="Yoshinaga Y."/>
            <person name="Zwiers L.-H."/>
            <person name="Turgeon B."/>
            <person name="Goodwin S."/>
            <person name="Spatafora J."/>
            <person name="Crous P."/>
            <person name="Grigoriev I."/>
        </authorList>
    </citation>
    <scope>NUCLEOTIDE SEQUENCE</scope>
    <source>
        <strain evidence="5 7">CBS 304.34</strain>
    </source>
</reference>
<dbReference type="PROSITE" id="PS50297">
    <property type="entry name" value="ANK_REP_REGION"/>
    <property type="match status" value="1"/>
</dbReference>
<evidence type="ECO:0008006" key="8">
    <source>
        <dbReference type="Google" id="ProtNLM"/>
    </source>
</evidence>
<dbReference type="RefSeq" id="XP_033583152.1">
    <property type="nucleotide sequence ID" value="XM_033712611.1"/>
</dbReference>
<dbReference type="EMBL" id="MU003693">
    <property type="protein sequence ID" value="KAF2816188.1"/>
    <property type="molecule type" value="Genomic_DNA"/>
</dbReference>
<reference evidence="7" key="3">
    <citation type="submission" date="2025-04" db="UniProtKB">
        <authorList>
            <consortium name="RefSeq"/>
        </authorList>
    </citation>
    <scope>IDENTIFICATION</scope>
    <source>
        <strain evidence="7">CBS 304.34</strain>
    </source>
</reference>
<dbReference type="Gene3D" id="1.25.40.20">
    <property type="entry name" value="Ankyrin repeat-containing domain"/>
    <property type="match status" value="1"/>
</dbReference>
<dbReference type="OrthoDB" id="5369447at2759"/>
<dbReference type="Pfam" id="PF00023">
    <property type="entry name" value="Ank"/>
    <property type="match status" value="1"/>
</dbReference>
<feature type="region of interest" description="Disordered" evidence="4">
    <location>
        <begin position="181"/>
        <end position="206"/>
    </location>
</feature>
<evidence type="ECO:0000256" key="4">
    <source>
        <dbReference type="SAM" id="MobiDB-lite"/>
    </source>
</evidence>
<keyword evidence="2 3" id="KW-0040">ANK repeat</keyword>